<feature type="compositionally biased region" description="Basic residues" evidence="1">
    <location>
        <begin position="299"/>
        <end position="316"/>
    </location>
</feature>
<keyword evidence="4" id="KW-1185">Reference proteome</keyword>
<gene>
    <name evidence="3" type="ORF">SEVIR_7G071000v2</name>
</gene>
<dbReference type="Proteomes" id="UP000298652">
    <property type="component" value="Chromosome 7"/>
</dbReference>
<evidence type="ECO:0000313" key="3">
    <source>
        <dbReference type="EMBL" id="TKW03871.1"/>
    </source>
</evidence>
<dbReference type="Pfam" id="PF07893">
    <property type="entry name" value="DUF1668"/>
    <property type="match status" value="1"/>
</dbReference>
<keyword evidence="2" id="KW-0472">Membrane</keyword>
<evidence type="ECO:0000256" key="1">
    <source>
        <dbReference type="SAM" id="MobiDB-lite"/>
    </source>
</evidence>
<evidence type="ECO:0000256" key="2">
    <source>
        <dbReference type="SAM" id="Phobius"/>
    </source>
</evidence>
<accession>A0A4U6TMQ2</accession>
<dbReference type="InterPro" id="IPR012871">
    <property type="entry name" value="DUF1668_ORYSA"/>
</dbReference>
<feature type="compositionally biased region" description="Polar residues" evidence="1">
    <location>
        <begin position="323"/>
        <end position="333"/>
    </location>
</feature>
<name>A0A4U6TMQ2_SETVI</name>
<feature type="transmembrane region" description="Helical" evidence="2">
    <location>
        <begin position="338"/>
        <end position="356"/>
    </location>
</feature>
<keyword evidence="2" id="KW-1133">Transmembrane helix</keyword>
<evidence type="ECO:0000313" key="4">
    <source>
        <dbReference type="Proteomes" id="UP000298652"/>
    </source>
</evidence>
<keyword evidence="2" id="KW-0812">Transmembrane</keyword>
<dbReference type="Gramene" id="TKW03871">
    <property type="protein sequence ID" value="TKW03871"/>
    <property type="gene ID" value="SEVIR_7G071000v2"/>
</dbReference>
<proteinExistence type="predicted"/>
<reference evidence="3" key="1">
    <citation type="submission" date="2019-03" db="EMBL/GenBank/DDBJ databases">
        <title>WGS assembly of Setaria viridis.</title>
        <authorList>
            <person name="Huang P."/>
            <person name="Jenkins J."/>
            <person name="Grimwood J."/>
            <person name="Barry K."/>
            <person name="Healey A."/>
            <person name="Mamidi S."/>
            <person name="Sreedasyam A."/>
            <person name="Shu S."/>
            <person name="Feldman M."/>
            <person name="Wu J."/>
            <person name="Yu Y."/>
            <person name="Chen C."/>
            <person name="Johnson J."/>
            <person name="Rokhsar D."/>
            <person name="Baxter I."/>
            <person name="Schmutz J."/>
            <person name="Brutnell T."/>
            <person name="Kellogg E."/>
        </authorList>
    </citation>
    <scope>NUCLEOTIDE SEQUENCE [LARGE SCALE GENOMIC DNA]</scope>
</reference>
<dbReference type="AlphaFoldDB" id="A0A4U6TMQ2"/>
<organism evidence="3 4">
    <name type="scientific">Setaria viridis</name>
    <name type="common">Green bristlegrass</name>
    <name type="synonym">Setaria italica subsp. viridis</name>
    <dbReference type="NCBI Taxonomy" id="4556"/>
    <lineage>
        <taxon>Eukaryota</taxon>
        <taxon>Viridiplantae</taxon>
        <taxon>Streptophyta</taxon>
        <taxon>Embryophyta</taxon>
        <taxon>Tracheophyta</taxon>
        <taxon>Spermatophyta</taxon>
        <taxon>Magnoliopsida</taxon>
        <taxon>Liliopsida</taxon>
        <taxon>Poales</taxon>
        <taxon>Poaceae</taxon>
        <taxon>PACMAD clade</taxon>
        <taxon>Panicoideae</taxon>
        <taxon>Panicodae</taxon>
        <taxon>Paniceae</taxon>
        <taxon>Cenchrinae</taxon>
        <taxon>Setaria</taxon>
    </lineage>
</organism>
<sequence length="383" mass="41415">MRTSKTPAPSPPMTPKNGVHRRILGLNHSTYHATDVSVVFDATTRLVSAAPPFQSPKKSATFWTAGGTIYALDLNSRDASESQERCLFERLGPDHYRNWQWEALPLPPLFKGDRYLELKSQPQRDGVPVLPHCPDVLPRWRAPKVRHGRWTLPFDGETYHIREEFGSDWGRTGVTHICGATEVFLASTYCYMKDGGAVGGEARAVEEPLRAAWWEPQDAAGEGVAHGEGPLARPAEEEQAVARLAGAQEHPGAVLAPGGTGGDRVRDDSAVVLARVHRDGHNVGAPRAAAAEKAWKTSVKARARRAGGSRPGRRSGTRPPSWPNTASTRPSGSGRTDGIMAAFVLLACLGAMAFFLRRRFAIVGLGCGTDGQGNAAIEIWIVI</sequence>
<dbReference type="EMBL" id="CM016558">
    <property type="protein sequence ID" value="TKW03871.1"/>
    <property type="molecule type" value="Genomic_DNA"/>
</dbReference>
<feature type="region of interest" description="Disordered" evidence="1">
    <location>
        <begin position="283"/>
        <end position="333"/>
    </location>
</feature>
<protein>
    <submittedName>
        <fullName evidence="3">Uncharacterized protein</fullName>
    </submittedName>
</protein>